<dbReference type="Proteomes" id="UP000276055">
    <property type="component" value="Unassembled WGS sequence"/>
</dbReference>
<organism evidence="8 9">
    <name type="scientific">Arthrobacter oryzae</name>
    <dbReference type="NCBI Taxonomy" id="409290"/>
    <lineage>
        <taxon>Bacteria</taxon>
        <taxon>Bacillati</taxon>
        <taxon>Actinomycetota</taxon>
        <taxon>Actinomycetes</taxon>
        <taxon>Micrococcales</taxon>
        <taxon>Micrococcaceae</taxon>
        <taxon>Arthrobacter</taxon>
    </lineage>
</organism>
<dbReference type="Gene3D" id="1.20.5.3310">
    <property type="match status" value="1"/>
</dbReference>
<dbReference type="InterPro" id="IPR003369">
    <property type="entry name" value="TatA/B/E"/>
</dbReference>
<keyword evidence="3" id="KW-0812">Transmembrane</keyword>
<dbReference type="Pfam" id="PF02416">
    <property type="entry name" value="TatA_B_E"/>
    <property type="match status" value="1"/>
</dbReference>
<sequence length="127" mass="13911">MGLCFGMDAEKFFILLLIGVFVLGPERIPGYAAQLGRIVKEVRRMAAGAQEQLREELGPDFDSLNWNKLDPRQYDHRRIILDALNEDAAGPDSGTPVTKPVTLSAPAPRLVEHLAPGQLAPFDSEAT</sequence>
<evidence type="ECO:0000256" key="6">
    <source>
        <dbReference type="ARBA" id="ARBA00023010"/>
    </source>
</evidence>
<reference evidence="8 9" key="1">
    <citation type="submission" date="2018-10" db="EMBL/GenBank/DDBJ databases">
        <title>Genomic Encyclopedia of Type Strains, Phase IV (KMG-IV): sequencing the most valuable type-strain genomes for metagenomic binning, comparative biology and taxonomic classification.</title>
        <authorList>
            <person name="Goeker M."/>
        </authorList>
    </citation>
    <scope>NUCLEOTIDE SEQUENCE [LARGE SCALE GENOMIC DNA]</scope>
    <source>
        <strain evidence="8 9">DSM 25586</strain>
    </source>
</reference>
<dbReference type="PRINTS" id="PR01506">
    <property type="entry name" value="TATBPROTEIN"/>
</dbReference>
<dbReference type="EMBL" id="RBIR01000009">
    <property type="protein sequence ID" value="RKR13679.1"/>
    <property type="molecule type" value="Genomic_DNA"/>
</dbReference>
<proteinExistence type="predicted"/>
<protein>
    <submittedName>
        <fullName evidence="8">Sec-independent protein translocase protein TatB</fullName>
    </submittedName>
</protein>
<evidence type="ECO:0000256" key="1">
    <source>
        <dbReference type="ARBA" id="ARBA00004167"/>
    </source>
</evidence>
<comment type="caution">
    <text evidence="8">The sequence shown here is derived from an EMBL/GenBank/DDBJ whole genome shotgun (WGS) entry which is preliminary data.</text>
</comment>
<evidence type="ECO:0000256" key="2">
    <source>
        <dbReference type="ARBA" id="ARBA00022448"/>
    </source>
</evidence>
<evidence type="ECO:0000256" key="7">
    <source>
        <dbReference type="ARBA" id="ARBA00023136"/>
    </source>
</evidence>
<dbReference type="AlphaFoldDB" id="A0A495EAS1"/>
<keyword evidence="2" id="KW-0813">Transport</keyword>
<keyword evidence="6" id="KW-0811">Translocation</keyword>
<gene>
    <name evidence="8" type="ORF">C8D78_3335</name>
</gene>
<dbReference type="OrthoDB" id="3267321at2"/>
<evidence type="ECO:0000313" key="8">
    <source>
        <dbReference type="EMBL" id="RKR13679.1"/>
    </source>
</evidence>
<evidence type="ECO:0000256" key="4">
    <source>
        <dbReference type="ARBA" id="ARBA00022927"/>
    </source>
</evidence>
<keyword evidence="5" id="KW-1133">Transmembrane helix</keyword>
<keyword evidence="4" id="KW-0653">Protein transport</keyword>
<evidence type="ECO:0000256" key="5">
    <source>
        <dbReference type="ARBA" id="ARBA00022989"/>
    </source>
</evidence>
<name>A0A495EAS1_9MICC</name>
<comment type="subcellular location">
    <subcellularLocation>
        <location evidence="1">Membrane</location>
        <topology evidence="1">Single-pass membrane protein</topology>
    </subcellularLocation>
</comment>
<accession>A0A495EAS1</accession>
<evidence type="ECO:0000313" key="9">
    <source>
        <dbReference type="Proteomes" id="UP000276055"/>
    </source>
</evidence>
<evidence type="ECO:0000256" key="3">
    <source>
        <dbReference type="ARBA" id="ARBA00022692"/>
    </source>
</evidence>
<keyword evidence="7" id="KW-0472">Membrane</keyword>